<keyword evidence="1" id="KW-1133">Transmembrane helix</keyword>
<dbReference type="Proteomes" id="UP000199263">
    <property type="component" value="Unassembled WGS sequence"/>
</dbReference>
<dbReference type="EMBL" id="FOMG01000011">
    <property type="protein sequence ID" value="SFC85328.1"/>
    <property type="molecule type" value="Genomic_DNA"/>
</dbReference>
<name>A0A1I1MQ64_9CLOT</name>
<keyword evidence="1" id="KW-0812">Transmembrane</keyword>
<proteinExistence type="predicted"/>
<keyword evidence="1" id="KW-0472">Membrane</keyword>
<sequence length="211" mass="24530">MPESLITTIISAISILLGATIGAICSWRINKITTLKNIEVQTKIVKENRQLEEKMNHKNLCAYANIVRLDICTAIFESIDNLRILTHNTKNQFPIYIPVNGEYSKAIVSLTGIFDLKEMSYLYQLYGIIEKINYDMKNFNYTSEDMYELIKIDCEIFLKKLYGKNFNKILEKDIKDISYKDLFNNNIIKEGYKNVLLKLEEICESPINNFV</sequence>
<dbReference type="OrthoDB" id="1932570at2"/>
<accession>A0A1I1MQ64</accession>
<organism evidence="2 3">
    <name type="scientific">Clostridium uliginosum</name>
    <dbReference type="NCBI Taxonomy" id="119641"/>
    <lineage>
        <taxon>Bacteria</taxon>
        <taxon>Bacillati</taxon>
        <taxon>Bacillota</taxon>
        <taxon>Clostridia</taxon>
        <taxon>Eubacteriales</taxon>
        <taxon>Clostridiaceae</taxon>
        <taxon>Clostridium</taxon>
    </lineage>
</organism>
<evidence type="ECO:0000313" key="2">
    <source>
        <dbReference type="EMBL" id="SFC85328.1"/>
    </source>
</evidence>
<evidence type="ECO:0000256" key="1">
    <source>
        <dbReference type="SAM" id="Phobius"/>
    </source>
</evidence>
<feature type="transmembrane region" description="Helical" evidence="1">
    <location>
        <begin position="6"/>
        <end position="27"/>
    </location>
</feature>
<evidence type="ECO:0000313" key="3">
    <source>
        <dbReference type="Proteomes" id="UP000199263"/>
    </source>
</evidence>
<gene>
    <name evidence="2" type="ORF">SAMN05421842_11124</name>
</gene>
<dbReference type="RefSeq" id="WP_090090990.1">
    <property type="nucleotide sequence ID" value="NZ_FOMG01000011.1"/>
</dbReference>
<reference evidence="2 3" key="1">
    <citation type="submission" date="2016-10" db="EMBL/GenBank/DDBJ databases">
        <authorList>
            <person name="de Groot N.N."/>
        </authorList>
    </citation>
    <scope>NUCLEOTIDE SEQUENCE [LARGE SCALE GENOMIC DNA]</scope>
    <source>
        <strain evidence="2 3">DSM 12992</strain>
    </source>
</reference>
<protein>
    <submittedName>
        <fullName evidence="2">Uncharacterized protein</fullName>
    </submittedName>
</protein>
<dbReference type="AlphaFoldDB" id="A0A1I1MQ64"/>
<keyword evidence="3" id="KW-1185">Reference proteome</keyword>